<dbReference type="SMART" id="SM00382">
    <property type="entry name" value="AAA"/>
    <property type="match status" value="1"/>
</dbReference>
<dbReference type="Proteomes" id="UP000182284">
    <property type="component" value="Unassembled WGS sequence"/>
</dbReference>
<keyword evidence="2" id="KW-0813">Transport</keyword>
<gene>
    <name evidence="7" type="ORF">SAMN04488117_11725</name>
</gene>
<dbReference type="PANTHER" id="PTHR43820">
    <property type="entry name" value="HIGH-AFFINITY BRANCHED-CHAIN AMINO ACID TRANSPORT ATP-BINDING PROTEIN LIVF"/>
    <property type="match status" value="1"/>
</dbReference>
<evidence type="ECO:0000259" key="6">
    <source>
        <dbReference type="PROSITE" id="PS50893"/>
    </source>
</evidence>
<feature type="domain" description="ABC transporter" evidence="6">
    <location>
        <begin position="4"/>
        <end position="233"/>
    </location>
</feature>
<protein>
    <submittedName>
        <fullName evidence="7">Branched-chain amino acid transport system ATP-binding protein</fullName>
    </submittedName>
</protein>
<keyword evidence="5" id="KW-0029">Amino-acid transport</keyword>
<proteinExistence type="inferred from homology"/>
<reference evidence="7 8" key="1">
    <citation type="submission" date="2016-10" db="EMBL/GenBank/DDBJ databases">
        <authorList>
            <person name="de Groot N.N."/>
        </authorList>
    </citation>
    <scope>NUCLEOTIDE SEQUENCE [LARGE SCALE GENOMIC DNA]</scope>
    <source>
        <strain evidence="7 8">DSM 27375</strain>
    </source>
</reference>
<dbReference type="Pfam" id="PF00005">
    <property type="entry name" value="ABC_tran"/>
    <property type="match status" value="1"/>
</dbReference>
<dbReference type="RefSeq" id="WP_176832926.1">
    <property type="nucleotide sequence ID" value="NZ_FNBL01000017.1"/>
</dbReference>
<dbReference type="SUPFAM" id="SSF52540">
    <property type="entry name" value="P-loop containing nucleoside triphosphate hydrolases"/>
    <property type="match status" value="1"/>
</dbReference>
<dbReference type="InterPro" id="IPR027417">
    <property type="entry name" value="P-loop_NTPase"/>
</dbReference>
<dbReference type="GO" id="GO:0015807">
    <property type="term" value="P:L-amino acid transport"/>
    <property type="evidence" value="ECO:0007669"/>
    <property type="project" value="TreeGrafter"/>
</dbReference>
<dbReference type="EMBL" id="FNBL01000017">
    <property type="protein sequence ID" value="SDG33598.1"/>
    <property type="molecule type" value="Genomic_DNA"/>
</dbReference>
<dbReference type="GO" id="GO:0005524">
    <property type="term" value="F:ATP binding"/>
    <property type="evidence" value="ECO:0007669"/>
    <property type="project" value="UniProtKB-KW"/>
</dbReference>
<evidence type="ECO:0000256" key="3">
    <source>
        <dbReference type="ARBA" id="ARBA00022741"/>
    </source>
</evidence>
<accession>A0A1G7TE60</accession>
<dbReference type="InterPro" id="IPR003439">
    <property type="entry name" value="ABC_transporter-like_ATP-bd"/>
</dbReference>
<evidence type="ECO:0000256" key="5">
    <source>
        <dbReference type="ARBA" id="ARBA00022970"/>
    </source>
</evidence>
<dbReference type="PANTHER" id="PTHR43820:SF2">
    <property type="entry name" value="ABC TRANSPORTER ATP-BINDING PROTEIN"/>
    <property type="match status" value="1"/>
</dbReference>
<dbReference type="PROSITE" id="PS50893">
    <property type="entry name" value="ABC_TRANSPORTER_2"/>
    <property type="match status" value="1"/>
</dbReference>
<evidence type="ECO:0000256" key="2">
    <source>
        <dbReference type="ARBA" id="ARBA00022448"/>
    </source>
</evidence>
<dbReference type="GO" id="GO:0016887">
    <property type="term" value="F:ATP hydrolysis activity"/>
    <property type="evidence" value="ECO:0007669"/>
    <property type="project" value="InterPro"/>
</dbReference>
<dbReference type="InterPro" id="IPR017871">
    <property type="entry name" value="ABC_transporter-like_CS"/>
</dbReference>
<dbReference type="InterPro" id="IPR003593">
    <property type="entry name" value="AAA+_ATPase"/>
</dbReference>
<dbReference type="PROSITE" id="PS00211">
    <property type="entry name" value="ABC_TRANSPORTER_1"/>
    <property type="match status" value="1"/>
</dbReference>
<evidence type="ECO:0000256" key="4">
    <source>
        <dbReference type="ARBA" id="ARBA00022840"/>
    </source>
</evidence>
<dbReference type="Gene3D" id="3.40.50.300">
    <property type="entry name" value="P-loop containing nucleotide triphosphate hydrolases"/>
    <property type="match status" value="1"/>
</dbReference>
<dbReference type="GO" id="GO:0015658">
    <property type="term" value="F:branched-chain amino acid transmembrane transporter activity"/>
    <property type="evidence" value="ECO:0007669"/>
    <property type="project" value="TreeGrafter"/>
</dbReference>
<dbReference type="AlphaFoldDB" id="A0A1G7TE60"/>
<evidence type="ECO:0000313" key="8">
    <source>
        <dbReference type="Proteomes" id="UP000182284"/>
    </source>
</evidence>
<evidence type="ECO:0000256" key="1">
    <source>
        <dbReference type="ARBA" id="ARBA00005417"/>
    </source>
</evidence>
<keyword evidence="4 7" id="KW-0067">ATP-binding</keyword>
<evidence type="ECO:0000313" key="7">
    <source>
        <dbReference type="EMBL" id="SDG33598.1"/>
    </source>
</evidence>
<organism evidence="7 8">
    <name type="scientific">Celeribacter baekdonensis</name>
    <dbReference type="NCBI Taxonomy" id="875171"/>
    <lineage>
        <taxon>Bacteria</taxon>
        <taxon>Pseudomonadati</taxon>
        <taxon>Pseudomonadota</taxon>
        <taxon>Alphaproteobacteria</taxon>
        <taxon>Rhodobacterales</taxon>
        <taxon>Roseobacteraceae</taxon>
        <taxon>Celeribacter</taxon>
    </lineage>
</organism>
<comment type="similarity">
    <text evidence="1">Belongs to the ABC transporter superfamily.</text>
</comment>
<name>A0A1G7TE60_9RHOB</name>
<sequence length="233" mass="25652">MKLLALESCNVTYGKAQALHSVSIEVAQGEVVSLIGRNGAGKSTILKTIIGLKQPVSGRRVWKGDDVTARLPNQLGRLGIGYVPEDRRIFDNLTVHENLRIATVMGRTGAWTETRIFEMFPVLLDRASQAGNTLSGGEQQMLAISRALLTNPELLLLDEPTEGLAPLIVDELVDSMRRINEEGMTLLLVEQNLRVPMKLAHRQYVVDNGTVQWSGTTADLLANREEIEKLISV</sequence>
<dbReference type="InterPro" id="IPR052156">
    <property type="entry name" value="BCAA_Transport_ATP-bd_LivF"/>
</dbReference>
<keyword evidence="3" id="KW-0547">Nucleotide-binding</keyword>
<dbReference type="CDD" id="cd03224">
    <property type="entry name" value="ABC_TM1139_LivF_branched"/>
    <property type="match status" value="1"/>
</dbReference>